<dbReference type="Proteomes" id="UP000676428">
    <property type="component" value="Chromosome"/>
</dbReference>
<evidence type="ECO:0000259" key="3">
    <source>
        <dbReference type="Pfam" id="PF01648"/>
    </source>
</evidence>
<keyword evidence="5" id="KW-1185">Reference proteome</keyword>
<comment type="similarity">
    <text evidence="1">Belongs to the P-Pant transferase superfamily. Gsp/Sfp/HetI/AcpT family.</text>
</comment>
<evidence type="ECO:0000256" key="2">
    <source>
        <dbReference type="ARBA" id="ARBA00022679"/>
    </source>
</evidence>
<dbReference type="Pfam" id="PF01648">
    <property type="entry name" value="ACPS"/>
    <property type="match status" value="1"/>
</dbReference>
<feature type="domain" description="4'-phosphopantetheinyl transferase" evidence="3">
    <location>
        <begin position="5"/>
        <end position="65"/>
    </location>
</feature>
<accession>A0ABX8DD11</accession>
<dbReference type="SUPFAM" id="SSF56214">
    <property type="entry name" value="4'-phosphopantetheinyl transferase"/>
    <property type="match status" value="1"/>
</dbReference>
<organism evidence="4 5">
    <name type="scientific">Shewanella dokdonensis</name>
    <dbReference type="NCBI Taxonomy" id="712036"/>
    <lineage>
        <taxon>Bacteria</taxon>
        <taxon>Pseudomonadati</taxon>
        <taxon>Pseudomonadota</taxon>
        <taxon>Gammaproteobacteria</taxon>
        <taxon>Alteromonadales</taxon>
        <taxon>Shewanellaceae</taxon>
        <taxon>Shewanella</taxon>
    </lineage>
</organism>
<dbReference type="InterPro" id="IPR008278">
    <property type="entry name" value="4-PPantetheinyl_Trfase_dom"/>
</dbReference>
<evidence type="ECO:0000313" key="5">
    <source>
        <dbReference type="Proteomes" id="UP000676428"/>
    </source>
</evidence>
<dbReference type="InterPro" id="IPR037143">
    <property type="entry name" value="4-PPantetheinyl_Trfase_dom_sf"/>
</dbReference>
<sequence length="144" mass="15964">MPKAKRNTLEIARHCFAESEWTQLQALASTAATAAFYRLWVLKESYVKATGRGLTQALSAFNFSPVIAAERPVPQWEVVDSRGVDDNYLWRHFYIPWGSGHVGLTVGEPHPVASGSGPELQIFVVEQLGPEQWQFAPSVPEAIV</sequence>
<reference evidence="4 5" key="1">
    <citation type="journal article" date="2012" name="Int. J. Syst. Evol. Microbiol.">
        <title>Shewanella dokdonensis sp. nov., isolated from seawater.</title>
        <authorList>
            <person name="Sung H.R."/>
            <person name="Yoon J.H."/>
            <person name="Ghim S.Y."/>
        </authorList>
    </citation>
    <scope>NUCLEOTIDE SEQUENCE [LARGE SCALE GENOMIC DNA]</scope>
    <source>
        <strain evidence="4 5">DSM 23626</strain>
    </source>
</reference>
<dbReference type="GO" id="GO:0016740">
    <property type="term" value="F:transferase activity"/>
    <property type="evidence" value="ECO:0007669"/>
    <property type="project" value="UniProtKB-KW"/>
</dbReference>
<evidence type="ECO:0000256" key="1">
    <source>
        <dbReference type="ARBA" id="ARBA00010990"/>
    </source>
</evidence>
<name>A0ABX8DD11_9GAMM</name>
<dbReference type="PANTHER" id="PTHR12215">
    <property type="entry name" value="PHOSPHOPANTETHEINE TRANSFERASE"/>
    <property type="match status" value="1"/>
</dbReference>
<dbReference type="InterPro" id="IPR050559">
    <property type="entry name" value="P-Pant_transferase_sf"/>
</dbReference>
<evidence type="ECO:0000313" key="4">
    <source>
        <dbReference type="EMBL" id="QVK22649.1"/>
    </source>
</evidence>
<dbReference type="Gene3D" id="3.90.470.20">
    <property type="entry name" value="4'-phosphopantetheinyl transferase domain"/>
    <property type="match status" value="1"/>
</dbReference>
<gene>
    <name evidence="4" type="ORF">KHX94_15355</name>
</gene>
<protein>
    <submittedName>
        <fullName evidence="4">4-phosphopantetheinyl transferase family protein</fullName>
    </submittedName>
</protein>
<dbReference type="EMBL" id="CP074572">
    <property type="protein sequence ID" value="QVK22649.1"/>
    <property type="molecule type" value="Genomic_DNA"/>
</dbReference>
<dbReference type="PANTHER" id="PTHR12215:SF10">
    <property type="entry name" value="L-AMINOADIPATE-SEMIALDEHYDE DEHYDROGENASE-PHOSPHOPANTETHEINYL TRANSFERASE"/>
    <property type="match status" value="1"/>
</dbReference>
<proteinExistence type="inferred from homology"/>
<keyword evidence="2 4" id="KW-0808">Transferase</keyword>